<dbReference type="PANTHER" id="PTHR34978:SF3">
    <property type="entry name" value="SLR0241 PROTEIN"/>
    <property type="match status" value="1"/>
</dbReference>
<evidence type="ECO:0000256" key="1">
    <source>
        <dbReference type="SAM" id="MobiDB-lite"/>
    </source>
</evidence>
<protein>
    <submittedName>
        <fullName evidence="4">Beta-lactamase regulatory protein</fullName>
    </submittedName>
</protein>
<keyword evidence="2" id="KW-1133">Transmembrane helix</keyword>
<dbReference type="InterPro" id="IPR052173">
    <property type="entry name" value="Beta-lactam_resp_regulator"/>
</dbReference>
<evidence type="ECO:0000259" key="3">
    <source>
        <dbReference type="Pfam" id="PF05569"/>
    </source>
</evidence>
<dbReference type="CDD" id="cd07341">
    <property type="entry name" value="M56_BlaR1_MecR1_like"/>
    <property type="match status" value="1"/>
</dbReference>
<dbReference type="EMBL" id="JXSU01000007">
    <property type="protein sequence ID" value="KIS22690.1"/>
    <property type="molecule type" value="Genomic_DNA"/>
</dbReference>
<feature type="transmembrane region" description="Helical" evidence="2">
    <location>
        <begin position="336"/>
        <end position="356"/>
    </location>
</feature>
<feature type="transmembrane region" description="Helical" evidence="2">
    <location>
        <begin position="7"/>
        <end position="28"/>
    </location>
</feature>
<dbReference type="InterPro" id="IPR008756">
    <property type="entry name" value="Peptidase_M56"/>
</dbReference>
<dbReference type="Pfam" id="PF05569">
    <property type="entry name" value="Peptidase_M56"/>
    <property type="match status" value="1"/>
</dbReference>
<organism evidence="4 5">
    <name type="scientific">Clostridium botulinum B2 450</name>
    <dbReference type="NCBI Taxonomy" id="1379739"/>
    <lineage>
        <taxon>Bacteria</taxon>
        <taxon>Bacillati</taxon>
        <taxon>Bacillota</taxon>
        <taxon>Clostridia</taxon>
        <taxon>Eubacteriales</taxon>
        <taxon>Clostridiaceae</taxon>
        <taxon>Clostridium</taxon>
    </lineage>
</organism>
<keyword evidence="2" id="KW-0812">Transmembrane</keyword>
<feature type="domain" description="Peptidase M56" evidence="3">
    <location>
        <begin position="11"/>
        <end position="330"/>
    </location>
</feature>
<feature type="transmembrane region" description="Helical" evidence="2">
    <location>
        <begin position="134"/>
        <end position="157"/>
    </location>
</feature>
<reference evidence="4 5" key="1">
    <citation type="submission" date="2014-06" db="EMBL/GenBank/DDBJ databases">
        <title>Genome characterization of distinct group I Clostridium botulinum lineages.</title>
        <authorList>
            <person name="Giordani F."/>
            <person name="Anselmo A."/>
            <person name="Fillo S."/>
            <person name="Palozzi A.M."/>
            <person name="Fortunato A."/>
            <person name="Gentile B."/>
            <person name="Ciammaruconi A."/>
            <person name="Anniballi F."/>
            <person name="De Medici D."/>
            <person name="Lista F."/>
        </authorList>
    </citation>
    <scope>NUCLEOTIDE SEQUENCE [LARGE SCALE GENOMIC DNA]</scope>
    <source>
        <strain evidence="4 5">B2 450</strain>
    </source>
</reference>
<dbReference type="PANTHER" id="PTHR34978">
    <property type="entry name" value="POSSIBLE SENSOR-TRANSDUCER PROTEIN BLAR"/>
    <property type="match status" value="1"/>
</dbReference>
<comment type="caution">
    <text evidence="4">The sequence shown here is derived from an EMBL/GenBank/DDBJ whole genome shotgun (WGS) entry which is preliminary data.</text>
</comment>
<dbReference type="HOGENOM" id="CLU_376292_0_0_9"/>
<evidence type="ECO:0000313" key="4">
    <source>
        <dbReference type="EMBL" id="KIS22690.1"/>
    </source>
</evidence>
<dbReference type="AlphaFoldDB" id="A0A0D1BQZ1"/>
<feature type="transmembrane region" description="Helical" evidence="2">
    <location>
        <begin position="243"/>
        <end position="266"/>
    </location>
</feature>
<accession>A0A0D1BQZ1</accession>
<dbReference type="Proteomes" id="UP000032250">
    <property type="component" value="Unassembled WGS sequence"/>
</dbReference>
<proteinExistence type="predicted"/>
<dbReference type="PATRIC" id="fig|1379739.3.peg.1019"/>
<gene>
    <name evidence="4" type="ORF">N495_03525</name>
</gene>
<evidence type="ECO:0000256" key="2">
    <source>
        <dbReference type="SAM" id="Phobius"/>
    </source>
</evidence>
<sequence length="737" mass="84743">MDILVKIFLWVLQASLIASISALVVILILKLFNRHIGVRFRHALLLIIILRLLIPVNIPSNINLIHILSDKYENKLLNIESKSNTKAAYDVFTEREGYLNDKTRDDKIISNSSLESISYKQENTTKEKVITNTLNIASCIWLVGVFSIALFFLIILWKFKMRISNLEQIRDPEIVSLLEECKKKLSINRSIPIYACDDFKAPCIFGVLKPKIYIPKYKYSTNDYKYLSHIFLHELVHYKRKDLIYNFLGTITILIYWFNPIIWFIVKKMKLQREYACDAYVLEILDKEESIEYGMTLINFSKLISSSKKVPQLAIFFETRNQIKRRIKMIKNFKKGSYRMSAAAVICCVLAGGIVFTSNVTAKNNSIVTGVNNKESINKQQGNKLLIDAPVKYYRDLKKVEKGAGFKFKVPDFISENYRVGDIGVIKVSNKVNMLEILFNENREFKVFRFLASKENMEDVLKQNAQQMYKDAKVEISKEAKNLSGINGFNITVKSSGAQEQTSKFFVWQNEGVWYGIETEMKYNKYFSDGEGQVHMNGIGTAKVDNVGKIASSIKPVKDIKNVNYSVDDNRYKLFVYDNEDLKKAEELLEFAPKLPLNVGKDISIEDSTVESLGNLNCQFNVFYRFKGVNPIHFTQSKNSDIYKNLKKKGYVEVKDASGKIQHKKAQTLKIGNKEVFKYEISSEDAINEQEKVENYIWKESNFYCKVSISSFNDSQTGNPENPDGIAKEFVNSKSVN</sequence>
<dbReference type="RefSeq" id="WP_043031479.1">
    <property type="nucleotide sequence ID" value="NZ_JXSU01000007.1"/>
</dbReference>
<dbReference type="OrthoDB" id="9816453at2"/>
<name>A0A0D1BQZ1_CLOBO</name>
<feature type="transmembrane region" description="Helical" evidence="2">
    <location>
        <begin position="40"/>
        <end position="58"/>
    </location>
</feature>
<feature type="region of interest" description="Disordered" evidence="1">
    <location>
        <begin position="714"/>
        <end position="737"/>
    </location>
</feature>
<evidence type="ECO:0000313" key="5">
    <source>
        <dbReference type="Proteomes" id="UP000032250"/>
    </source>
</evidence>
<keyword evidence="2" id="KW-0472">Membrane</keyword>